<keyword evidence="1" id="KW-0520">NAD</keyword>
<name>A0A1J3HPQ9_NOCCA</name>
<dbReference type="Gene3D" id="3.40.50.10140">
    <property type="entry name" value="Toll/interleukin-1 receptor homology (TIR) domain"/>
    <property type="match status" value="1"/>
</dbReference>
<sequence>MDGKVLPPQHQVFINFRGDELRNSFISHLVDAFQRNRINIFTDKQEKKGENISNLFKRIEESKIALAVFSKRYTESRWCLDELVKINQCVDLDHLKVLPIFYNVTTDDVKRLKGEFGIHFSSLEEECYRSNQPDNIDRWKEALVSVSGKIGLTFHHDDKSLSEKDFIGDIVKEVLIMLQDIPSEQTPKSLDNKLPERRENSLIKKNSKKSLKAQKANLANPYKAELISSSGSNSLIPQAIPSEHGRPNITIQFSETASPANALRLSLPSVQSPSNYTVVQPSYGSDFTGTRSSYNGFPVRYGNNESAGGGDSSSMSNNSKKPVKPSKRNLPFTGTNGWPS</sequence>
<dbReference type="FunFam" id="3.40.50.10140:FF:000007">
    <property type="entry name" value="Disease resistance protein (TIR-NBS-LRR class)"/>
    <property type="match status" value="1"/>
</dbReference>
<dbReference type="GO" id="GO:0007165">
    <property type="term" value="P:signal transduction"/>
    <property type="evidence" value="ECO:0007669"/>
    <property type="project" value="InterPro"/>
</dbReference>
<dbReference type="InterPro" id="IPR000157">
    <property type="entry name" value="TIR_dom"/>
</dbReference>
<evidence type="ECO:0000313" key="5">
    <source>
        <dbReference type="EMBL" id="JAU70138.1"/>
    </source>
</evidence>
<dbReference type="SMART" id="SM00255">
    <property type="entry name" value="TIR"/>
    <property type="match status" value="1"/>
</dbReference>
<proteinExistence type="predicted"/>
<evidence type="ECO:0000259" key="3">
    <source>
        <dbReference type="PROSITE" id="PS50104"/>
    </source>
</evidence>
<dbReference type="InterPro" id="IPR035897">
    <property type="entry name" value="Toll_tir_struct_dom_sf"/>
</dbReference>
<dbReference type="EMBL" id="GEVL01007203">
    <property type="protein sequence ID" value="JAU70138.1"/>
    <property type="molecule type" value="Transcribed_RNA"/>
</dbReference>
<evidence type="ECO:0000313" key="4">
    <source>
        <dbReference type="EMBL" id="JAU47249.1"/>
    </source>
</evidence>
<protein>
    <submittedName>
        <fullName evidence="5">Vesicle-associated protein 1-4</fullName>
    </submittedName>
</protein>
<feature type="domain" description="TIR" evidence="3">
    <location>
        <begin position="8"/>
        <end position="178"/>
    </location>
</feature>
<organism evidence="5">
    <name type="scientific">Noccaea caerulescens</name>
    <name type="common">Alpine penny-cress</name>
    <name type="synonym">Thlaspi caerulescens</name>
    <dbReference type="NCBI Taxonomy" id="107243"/>
    <lineage>
        <taxon>Eukaryota</taxon>
        <taxon>Viridiplantae</taxon>
        <taxon>Streptophyta</taxon>
        <taxon>Embryophyta</taxon>
        <taxon>Tracheophyta</taxon>
        <taxon>Spermatophyta</taxon>
        <taxon>Magnoliopsida</taxon>
        <taxon>eudicotyledons</taxon>
        <taxon>Gunneridae</taxon>
        <taxon>Pentapetalae</taxon>
        <taxon>rosids</taxon>
        <taxon>malvids</taxon>
        <taxon>Brassicales</taxon>
        <taxon>Brassicaceae</taxon>
        <taxon>Coluteocarpeae</taxon>
        <taxon>Noccaea</taxon>
    </lineage>
</organism>
<dbReference type="PANTHER" id="PTHR32009:SF62">
    <property type="entry name" value="DISEASE RESISTANCE PROTEIN (TIR-NBS-LRR CLASS) FAMILY"/>
    <property type="match status" value="1"/>
</dbReference>
<evidence type="ECO:0000256" key="1">
    <source>
        <dbReference type="ARBA" id="ARBA00023027"/>
    </source>
</evidence>
<feature type="region of interest" description="Disordered" evidence="2">
    <location>
        <begin position="298"/>
        <end position="340"/>
    </location>
</feature>
<dbReference type="SUPFAM" id="SSF52200">
    <property type="entry name" value="Toll/Interleukin receptor TIR domain"/>
    <property type="match status" value="1"/>
</dbReference>
<feature type="compositionally biased region" description="Basic and acidic residues" evidence="2">
    <location>
        <begin position="190"/>
        <end position="202"/>
    </location>
</feature>
<gene>
    <name evidence="4" type="ORF">LC_TR7383_c3_g1_i1_g.25253</name>
    <name evidence="5" type="ORF">LE_TR2919_c2_g1_i1_g.8428</name>
</gene>
<feature type="region of interest" description="Disordered" evidence="2">
    <location>
        <begin position="186"/>
        <end position="209"/>
    </location>
</feature>
<reference evidence="5" key="1">
    <citation type="submission" date="2016-07" db="EMBL/GenBank/DDBJ databases">
        <title>De novo transcriptome assembly of four accessions of the metal hyperaccumulator plant Noccaea caerulescens.</title>
        <authorList>
            <person name="Blande D."/>
            <person name="Halimaa P."/>
            <person name="Tervahauta A.I."/>
            <person name="Aarts M.G."/>
            <person name="Karenlampi S.O."/>
        </authorList>
    </citation>
    <scope>NUCLEOTIDE SEQUENCE</scope>
</reference>
<dbReference type="EMBL" id="GEVK01005583">
    <property type="protein sequence ID" value="JAU47249.1"/>
    <property type="molecule type" value="Transcribed_RNA"/>
</dbReference>
<evidence type="ECO:0000256" key="2">
    <source>
        <dbReference type="SAM" id="MobiDB-lite"/>
    </source>
</evidence>
<dbReference type="Pfam" id="PF01582">
    <property type="entry name" value="TIR"/>
    <property type="match status" value="1"/>
</dbReference>
<dbReference type="AlphaFoldDB" id="A0A1J3HPQ9"/>
<dbReference type="PROSITE" id="PS50104">
    <property type="entry name" value="TIR"/>
    <property type="match status" value="1"/>
</dbReference>
<accession>A0A1J3HPQ9</accession>
<dbReference type="PANTHER" id="PTHR32009">
    <property type="entry name" value="TMV RESISTANCE PROTEIN N-LIKE"/>
    <property type="match status" value="1"/>
</dbReference>